<evidence type="ECO:0000313" key="1">
    <source>
        <dbReference type="EMBL" id="VDZ51042.1"/>
    </source>
</evidence>
<gene>
    <name evidence="1" type="ORF">NCTC11214_00006</name>
</gene>
<proteinExistence type="predicted"/>
<accession>A0A3S4HGL8</accession>
<sequence length="64" mass="6843">MTDETKKAAGMTTTSRTAAFVLDDRSIGTQLDAFRQYSQRLPYAKSEVSGWPATTNWAAGGAGV</sequence>
<organism evidence="1 2">
    <name type="scientific">Serratia odorifera</name>
    <dbReference type="NCBI Taxonomy" id="618"/>
    <lineage>
        <taxon>Bacteria</taxon>
        <taxon>Pseudomonadati</taxon>
        <taxon>Pseudomonadota</taxon>
        <taxon>Gammaproteobacteria</taxon>
        <taxon>Enterobacterales</taxon>
        <taxon>Yersiniaceae</taxon>
        <taxon>Serratia</taxon>
    </lineage>
</organism>
<evidence type="ECO:0000313" key="2">
    <source>
        <dbReference type="Proteomes" id="UP000281391"/>
    </source>
</evidence>
<dbReference type="EMBL" id="LR134117">
    <property type="protein sequence ID" value="VDZ51042.1"/>
    <property type="molecule type" value="Genomic_DNA"/>
</dbReference>
<dbReference type="KEGG" id="sof:NCTC11214_00006"/>
<name>A0A3S4HGL8_SEROD</name>
<dbReference type="Proteomes" id="UP000281391">
    <property type="component" value="Chromosome"/>
</dbReference>
<dbReference type="RefSeq" id="WP_128135864.1">
    <property type="nucleotide sequence ID" value="NZ_LR134117.1"/>
</dbReference>
<dbReference type="AlphaFoldDB" id="A0A3S4HGL8"/>
<reference evidence="1 2" key="1">
    <citation type="submission" date="2018-12" db="EMBL/GenBank/DDBJ databases">
        <authorList>
            <consortium name="Pathogen Informatics"/>
        </authorList>
    </citation>
    <scope>NUCLEOTIDE SEQUENCE [LARGE SCALE GENOMIC DNA]</scope>
    <source>
        <strain evidence="1 2">NCTC11214</strain>
    </source>
</reference>
<protein>
    <submittedName>
        <fullName evidence="1">Uncharacterized protein</fullName>
    </submittedName>
</protein>